<accession>A0A4R6BDQ8</accession>
<dbReference type="GO" id="GO:0003700">
    <property type="term" value="F:DNA-binding transcription factor activity"/>
    <property type="evidence" value="ECO:0007669"/>
    <property type="project" value="InterPro"/>
</dbReference>
<dbReference type="Gene3D" id="1.10.1740.10">
    <property type="match status" value="1"/>
</dbReference>
<evidence type="ECO:0000313" key="1">
    <source>
        <dbReference type="EMBL" id="TDL97917.1"/>
    </source>
</evidence>
<dbReference type="SUPFAM" id="SSF88946">
    <property type="entry name" value="Sigma2 domain of RNA polymerase sigma factors"/>
    <property type="match status" value="1"/>
</dbReference>
<dbReference type="OrthoDB" id="2417484at2"/>
<dbReference type="InterPro" id="IPR013325">
    <property type="entry name" value="RNA_pol_sigma_r2"/>
</dbReference>
<dbReference type="AlphaFoldDB" id="A0A4R6BDQ8"/>
<organism evidence="1 2">
    <name type="scientific">Macrococcus brunensis</name>
    <dbReference type="NCBI Taxonomy" id="198483"/>
    <lineage>
        <taxon>Bacteria</taxon>
        <taxon>Bacillati</taxon>
        <taxon>Bacillota</taxon>
        <taxon>Bacilli</taxon>
        <taxon>Bacillales</taxon>
        <taxon>Staphylococcaceae</taxon>
        <taxon>Macrococcus</taxon>
    </lineage>
</organism>
<sequence length="217" mass="25701">MQHCRIKRKKRYSVDILLLYIFENPADYHAESDESLVSKINTGSEAAFETLTARLKPLILHCSSRYPHLDKQEVYQDALILLYHSALKFNEEKCGSFRPYYLKVLHYRLIDWARKNRQYRLSISMQQPIHEQVSEQTLEETLSDLKPSPESDSIYKELWLLINPVTLGLSPFEYKLLKHLLDGRDLVEVMEQEKKSERVVRNAHARLRRKVLSQLMR</sequence>
<dbReference type="InterPro" id="IPR014284">
    <property type="entry name" value="RNA_pol_sigma-70_dom"/>
</dbReference>
<gene>
    <name evidence="1" type="ORF">ERX27_05500</name>
</gene>
<proteinExistence type="predicted"/>
<reference evidence="1 2" key="1">
    <citation type="submission" date="2019-01" db="EMBL/GenBank/DDBJ databases">
        <title>Draft genome sequences of the type strains of six Macrococcus species.</title>
        <authorList>
            <person name="Mazhar S."/>
            <person name="Altermann E."/>
            <person name="Hill C."/>
            <person name="Mcauliffe O."/>
        </authorList>
    </citation>
    <scope>NUCLEOTIDE SEQUENCE [LARGE SCALE GENOMIC DNA]</scope>
    <source>
        <strain evidence="1 2">CCM4811</strain>
    </source>
</reference>
<protein>
    <submittedName>
        <fullName evidence="1">Sigma-70 family RNA polymerase sigma factor</fullName>
    </submittedName>
</protein>
<keyword evidence="2" id="KW-1185">Reference proteome</keyword>
<dbReference type="Proteomes" id="UP000295310">
    <property type="component" value="Unassembled WGS sequence"/>
</dbReference>
<dbReference type="NCBIfam" id="TIGR02937">
    <property type="entry name" value="sigma70-ECF"/>
    <property type="match status" value="1"/>
</dbReference>
<comment type="caution">
    <text evidence="1">The sequence shown here is derived from an EMBL/GenBank/DDBJ whole genome shotgun (WGS) entry which is preliminary data.</text>
</comment>
<name>A0A4R6BDQ8_9STAP</name>
<dbReference type="EMBL" id="SCWA01000008">
    <property type="protein sequence ID" value="TDL97917.1"/>
    <property type="molecule type" value="Genomic_DNA"/>
</dbReference>
<dbReference type="GO" id="GO:0006352">
    <property type="term" value="P:DNA-templated transcription initiation"/>
    <property type="evidence" value="ECO:0007669"/>
    <property type="project" value="InterPro"/>
</dbReference>
<evidence type="ECO:0000313" key="2">
    <source>
        <dbReference type="Proteomes" id="UP000295310"/>
    </source>
</evidence>